<keyword evidence="1" id="KW-0812">Transmembrane</keyword>
<keyword evidence="3" id="KW-1185">Reference proteome</keyword>
<dbReference type="EMBL" id="JBHSXH010000015">
    <property type="protein sequence ID" value="MFC6826363.1"/>
    <property type="molecule type" value="Genomic_DNA"/>
</dbReference>
<feature type="transmembrane region" description="Helical" evidence="1">
    <location>
        <begin position="63"/>
        <end position="86"/>
    </location>
</feature>
<evidence type="ECO:0000313" key="2">
    <source>
        <dbReference type="EMBL" id="MFC6826363.1"/>
    </source>
</evidence>
<dbReference type="Proteomes" id="UP001596408">
    <property type="component" value="Unassembled WGS sequence"/>
</dbReference>
<dbReference type="RefSeq" id="WP_379697865.1">
    <property type="nucleotide sequence ID" value="NZ_JBHSXH010000015.1"/>
</dbReference>
<gene>
    <name evidence="2" type="ORF">ACFQEV_15375</name>
</gene>
<evidence type="ECO:0000313" key="3">
    <source>
        <dbReference type="Proteomes" id="UP001596408"/>
    </source>
</evidence>
<feature type="transmembrane region" description="Helical" evidence="1">
    <location>
        <begin position="33"/>
        <end position="51"/>
    </location>
</feature>
<dbReference type="AlphaFoldDB" id="A0ABD5U497"/>
<sequence length="114" mass="11990">MADTRQTAIRAILVGYLALLVVAVVTGNPLANVAVDVGFGVVALYFGYTVYEERSRGTDPRVRLATAGAFVLAGLAQFVSVAMWAAGMGSNAVETVASAFFVLGFIGYLVIRRV</sequence>
<evidence type="ECO:0000256" key="1">
    <source>
        <dbReference type="SAM" id="Phobius"/>
    </source>
</evidence>
<comment type="caution">
    <text evidence="2">The sequence shown here is derived from an EMBL/GenBank/DDBJ whole genome shotgun (WGS) entry which is preliminary data.</text>
</comment>
<evidence type="ECO:0008006" key="4">
    <source>
        <dbReference type="Google" id="ProtNLM"/>
    </source>
</evidence>
<keyword evidence="1" id="KW-0472">Membrane</keyword>
<protein>
    <recommendedName>
        <fullName evidence="4">DUF2178 domain-containing protein</fullName>
    </recommendedName>
</protein>
<feature type="transmembrane region" description="Helical" evidence="1">
    <location>
        <begin position="92"/>
        <end position="111"/>
    </location>
</feature>
<feature type="transmembrane region" description="Helical" evidence="1">
    <location>
        <begin position="7"/>
        <end position="27"/>
    </location>
</feature>
<reference evidence="2 3" key="1">
    <citation type="journal article" date="2019" name="Int. J. Syst. Evol. Microbiol.">
        <title>The Global Catalogue of Microorganisms (GCM) 10K type strain sequencing project: providing services to taxonomists for standard genome sequencing and annotation.</title>
        <authorList>
            <consortium name="The Broad Institute Genomics Platform"/>
            <consortium name="The Broad Institute Genome Sequencing Center for Infectious Disease"/>
            <person name="Wu L."/>
            <person name="Ma J."/>
        </authorList>
    </citation>
    <scope>NUCLEOTIDE SEQUENCE [LARGE SCALE GENOMIC DNA]</scope>
    <source>
        <strain evidence="2 3">YIM 94188</strain>
    </source>
</reference>
<accession>A0ABD5U497</accession>
<keyword evidence="1" id="KW-1133">Transmembrane helix</keyword>
<proteinExistence type="predicted"/>
<organism evidence="2 3">
    <name type="scientific">Halopelagius fulvigenes</name>
    <dbReference type="NCBI Taxonomy" id="1198324"/>
    <lineage>
        <taxon>Archaea</taxon>
        <taxon>Methanobacteriati</taxon>
        <taxon>Methanobacteriota</taxon>
        <taxon>Stenosarchaea group</taxon>
        <taxon>Halobacteria</taxon>
        <taxon>Halobacteriales</taxon>
        <taxon>Haloferacaceae</taxon>
    </lineage>
</organism>
<name>A0ABD5U497_9EURY</name>